<evidence type="ECO:0000256" key="4">
    <source>
        <dbReference type="ARBA" id="ARBA00022525"/>
    </source>
</evidence>
<evidence type="ECO:0000256" key="2">
    <source>
        <dbReference type="ARBA" id="ARBA00004613"/>
    </source>
</evidence>
<evidence type="ECO:0000256" key="1">
    <source>
        <dbReference type="ARBA" id="ARBA00004236"/>
    </source>
</evidence>
<dbReference type="Gene3D" id="2.60.40.10">
    <property type="entry name" value="Immunoglobulins"/>
    <property type="match status" value="1"/>
</dbReference>
<dbReference type="PANTHER" id="PTHR23266">
    <property type="entry name" value="IMMUNOGLOBULIN HEAVY CHAIN"/>
    <property type="match status" value="1"/>
</dbReference>
<keyword evidence="5" id="KW-0391">Immunity</keyword>
<dbReference type="InterPro" id="IPR013106">
    <property type="entry name" value="Ig_V-set"/>
</dbReference>
<protein>
    <recommendedName>
        <fullName evidence="10">Immunoglobulin V-set domain-containing protein</fullName>
    </recommendedName>
</protein>
<keyword evidence="8" id="KW-0393">Immunoglobulin domain</keyword>
<evidence type="ECO:0000313" key="12">
    <source>
        <dbReference type="Proteomes" id="UP000006718"/>
    </source>
</evidence>
<evidence type="ECO:0000256" key="7">
    <source>
        <dbReference type="ARBA" id="ARBA00023136"/>
    </source>
</evidence>
<dbReference type="AlphaFoldDB" id="A0A5F8A8G1"/>
<proteinExistence type="predicted"/>
<dbReference type="VEuPathDB" id="HostDB:ENSMMUG00000059683"/>
<dbReference type="InterPro" id="IPR013783">
    <property type="entry name" value="Ig-like_fold"/>
</dbReference>
<dbReference type="InterPro" id="IPR050199">
    <property type="entry name" value="IgHV"/>
</dbReference>
<dbReference type="Proteomes" id="UP000006718">
    <property type="component" value="Chromosome 7"/>
</dbReference>
<evidence type="ECO:0000259" key="10">
    <source>
        <dbReference type="SMART" id="SM00406"/>
    </source>
</evidence>
<keyword evidence="7" id="KW-0472">Membrane</keyword>
<reference evidence="12" key="1">
    <citation type="journal article" date="2007" name="Science">
        <title>Evolutionary and biomedical insights from the rhesus macaque genome.</title>
        <authorList>
            <person name="Gibbs R.A."/>
            <person name="Rogers J."/>
            <person name="Katze M.G."/>
            <person name="Bumgarner R."/>
            <person name="Weinstock G.M."/>
            <person name="Mardis E.R."/>
            <person name="Remington K.A."/>
            <person name="Strausberg R.L."/>
            <person name="Venter J.C."/>
            <person name="Wilson R.K."/>
            <person name="Batzer M.A."/>
            <person name="Bustamante C.D."/>
            <person name="Eichler E.E."/>
            <person name="Hahn M.W."/>
            <person name="Hardison R.C."/>
            <person name="Makova K.D."/>
            <person name="Miller W."/>
            <person name="Milosavljevic A."/>
            <person name="Palermo R.E."/>
            <person name="Siepel A."/>
            <person name="Sikela J.M."/>
            <person name="Attaway T."/>
            <person name="Bell S."/>
            <person name="Bernard K.E."/>
            <person name="Buhay C.J."/>
            <person name="Chandrabose M.N."/>
            <person name="Dao M."/>
            <person name="Davis C."/>
            <person name="Delehaunty K.D."/>
            <person name="Ding Y."/>
            <person name="Dinh H.H."/>
            <person name="Dugan-Rocha S."/>
            <person name="Fulton L.A."/>
            <person name="Gabisi R.A."/>
            <person name="Garner T.T."/>
            <person name="Godfrey J."/>
            <person name="Hawes A.C."/>
            <person name="Hernandez J."/>
            <person name="Hines S."/>
            <person name="Holder M."/>
            <person name="Hume J."/>
            <person name="Jhangiani S.N."/>
            <person name="Joshi V."/>
            <person name="Khan Z.M."/>
            <person name="Kirkness E.F."/>
            <person name="Cree A."/>
            <person name="Fowler R.G."/>
            <person name="Lee S."/>
            <person name="Lewis L.R."/>
            <person name="Li Z."/>
            <person name="Liu Y.-S."/>
            <person name="Moore S.M."/>
            <person name="Muzny D."/>
            <person name="Nazareth L.V."/>
            <person name="Ngo D.N."/>
            <person name="Okwuonu G.O."/>
            <person name="Pai G."/>
            <person name="Parker D."/>
            <person name="Paul H.A."/>
            <person name="Pfannkoch C."/>
            <person name="Pohl C.S."/>
            <person name="Rogers Y.-H.C."/>
            <person name="Ruiz S.J."/>
            <person name="Sabo A."/>
            <person name="Santibanez J."/>
            <person name="Schneider B.W."/>
            <person name="Smith S.M."/>
            <person name="Sodergren E."/>
            <person name="Svatek A.F."/>
            <person name="Utterback T.R."/>
            <person name="Vattathil S."/>
            <person name="Warren W."/>
            <person name="White C.S."/>
            <person name="Chinwalla A.T."/>
            <person name="Feng Y."/>
            <person name="Halpern A.L."/>
            <person name="Hillier L.W."/>
            <person name="Huang X."/>
            <person name="Minx P."/>
            <person name="Nelson J.O."/>
            <person name="Pepin K.H."/>
            <person name="Qin X."/>
            <person name="Sutton G.G."/>
            <person name="Venter E."/>
            <person name="Walenz B.P."/>
            <person name="Wallis J.W."/>
            <person name="Worley K.C."/>
            <person name="Yang S.-P."/>
            <person name="Jones S.M."/>
            <person name="Marra M.A."/>
            <person name="Rocchi M."/>
            <person name="Schein J.E."/>
            <person name="Baertsch R."/>
            <person name="Clarke L."/>
            <person name="Csuros M."/>
            <person name="Glasscock J."/>
            <person name="Harris R.A."/>
            <person name="Havlak P."/>
            <person name="Jackson A.R."/>
            <person name="Jiang H."/>
            <person name="Liu Y."/>
            <person name="Messina D.N."/>
            <person name="Shen Y."/>
            <person name="Song H.X.-Z."/>
            <person name="Wylie T."/>
            <person name="Zhang L."/>
            <person name="Birney E."/>
            <person name="Han K."/>
            <person name="Konkel M.K."/>
            <person name="Lee J."/>
            <person name="Smit A.F.A."/>
            <person name="Ullmer B."/>
            <person name="Wang H."/>
            <person name="Xing J."/>
            <person name="Burhans R."/>
            <person name="Cheng Z."/>
            <person name="Karro J.E."/>
            <person name="Ma J."/>
            <person name="Raney B."/>
            <person name="She X."/>
            <person name="Cox M.J."/>
            <person name="Demuth J.P."/>
            <person name="Dumas L.J."/>
            <person name="Han S.-G."/>
            <person name="Hopkins J."/>
            <person name="Karimpour-Fard A."/>
            <person name="Kim Y.H."/>
            <person name="Pollack J.R."/>
            <person name="Vinar T."/>
            <person name="Addo-Quaye C."/>
            <person name="Degenhardt J."/>
            <person name="Denby A."/>
            <person name="Hubisz M.J."/>
            <person name="Indap A."/>
            <person name="Kosiol C."/>
            <person name="Lahn B.T."/>
            <person name="Lawson H.A."/>
            <person name="Marklein A."/>
            <person name="Nielsen R."/>
            <person name="Vallender E.J."/>
            <person name="Clark A.G."/>
            <person name="Ferguson B."/>
            <person name="Hernandez R.D."/>
            <person name="Hirani K."/>
            <person name="Kehrer-Sawatzki H."/>
            <person name="Kolb J."/>
            <person name="Patil S."/>
            <person name="Pu L.-L."/>
            <person name="Ren Y."/>
            <person name="Smith D.G."/>
            <person name="Wheeler D.A."/>
            <person name="Schenck I."/>
            <person name="Ball E.V."/>
            <person name="Chen R."/>
            <person name="Cooper D.N."/>
            <person name="Giardine B."/>
            <person name="Hsu F."/>
            <person name="Kent W.J."/>
            <person name="Lesk A."/>
            <person name="Nelson D.L."/>
            <person name="O'brien W.E."/>
            <person name="Pruefer K."/>
            <person name="Stenson P.D."/>
            <person name="Wallace J.C."/>
            <person name="Ke H."/>
            <person name="Liu X.-M."/>
            <person name="Wang P."/>
            <person name="Xiang A.P."/>
            <person name="Yang F."/>
            <person name="Barber G.P."/>
            <person name="Haussler D."/>
            <person name="Karolchik D."/>
            <person name="Kern A.D."/>
            <person name="Kuhn R.M."/>
            <person name="Smith K.E."/>
            <person name="Zwieg A.S."/>
        </authorList>
    </citation>
    <scope>NUCLEOTIDE SEQUENCE [LARGE SCALE GENOMIC DNA]</scope>
    <source>
        <strain evidence="12">17573</strain>
    </source>
</reference>
<evidence type="ECO:0000313" key="11">
    <source>
        <dbReference type="Ensembl" id="ENSMMUP00000074159.1"/>
    </source>
</evidence>
<dbReference type="SMART" id="SM00406">
    <property type="entry name" value="IGv"/>
    <property type="match status" value="1"/>
</dbReference>
<reference evidence="11" key="2">
    <citation type="submission" date="2019-01" db="EMBL/GenBank/DDBJ databases">
        <authorList>
            <person name="Graves T."/>
            <person name="Eichler E.E."/>
            <person name="Wilson R.K."/>
        </authorList>
    </citation>
    <scope>NUCLEOTIDE SEQUENCE [LARGE SCALE GENOMIC DNA]</scope>
    <source>
        <strain evidence="11">17573</strain>
    </source>
</reference>
<comment type="subcellular location">
    <subcellularLocation>
        <location evidence="1">Cell membrane</location>
    </subcellularLocation>
    <subcellularLocation>
        <location evidence="2">Secreted</location>
    </subcellularLocation>
</comment>
<organism evidence="11 12">
    <name type="scientific">Macaca mulatta</name>
    <name type="common">Rhesus macaque</name>
    <dbReference type="NCBI Taxonomy" id="9544"/>
    <lineage>
        <taxon>Eukaryota</taxon>
        <taxon>Metazoa</taxon>
        <taxon>Chordata</taxon>
        <taxon>Craniata</taxon>
        <taxon>Vertebrata</taxon>
        <taxon>Euteleostomi</taxon>
        <taxon>Mammalia</taxon>
        <taxon>Eutheria</taxon>
        <taxon>Euarchontoglires</taxon>
        <taxon>Primates</taxon>
        <taxon>Haplorrhini</taxon>
        <taxon>Catarrhini</taxon>
        <taxon>Cercopithecidae</taxon>
        <taxon>Cercopithecinae</taxon>
        <taxon>Macaca</taxon>
    </lineage>
</organism>
<dbReference type="SUPFAM" id="SSF48726">
    <property type="entry name" value="Immunoglobulin"/>
    <property type="match status" value="1"/>
</dbReference>
<dbReference type="GO" id="GO:0003823">
    <property type="term" value="F:antigen binding"/>
    <property type="evidence" value="ECO:0000318"/>
    <property type="project" value="GO_Central"/>
</dbReference>
<evidence type="ECO:0000256" key="9">
    <source>
        <dbReference type="ARBA" id="ARBA00043265"/>
    </source>
</evidence>
<dbReference type="GO" id="GO:0005886">
    <property type="term" value="C:plasma membrane"/>
    <property type="evidence" value="ECO:0007669"/>
    <property type="project" value="UniProtKB-SubCell"/>
</dbReference>
<evidence type="ECO:0000256" key="6">
    <source>
        <dbReference type="ARBA" id="ARBA00023130"/>
    </source>
</evidence>
<sequence>QVQLVQSGAEGKKPGSSVKVSCKSGFIITSYSIHWARQAPGQGLKWMGWNNPSNGNRVYTQKFKDRLTVTRGTSKSVAYTELSSLRSEDMAVYYS</sequence>
<feature type="domain" description="Immunoglobulin V-set" evidence="10">
    <location>
        <begin position="17"/>
        <end position="95"/>
    </location>
</feature>
<keyword evidence="3" id="KW-1003">Cell membrane</keyword>
<dbReference type="Bgee" id="ENSMMUG00000059683">
    <property type="expression patterns" value="Expressed in spleen and 1 other cell type or tissue"/>
</dbReference>
<dbReference type="STRING" id="9544.ENSMMUP00000074159"/>
<keyword evidence="9" id="KW-1280">Immunoglobulin</keyword>
<dbReference type="GeneTree" id="ENSGT00950000183013"/>
<dbReference type="SMR" id="A0A5F8A8G1"/>
<evidence type="ECO:0000256" key="3">
    <source>
        <dbReference type="ARBA" id="ARBA00022475"/>
    </source>
</evidence>
<reference evidence="11" key="4">
    <citation type="submission" date="2025-09" db="UniProtKB">
        <authorList>
            <consortium name="Ensembl"/>
        </authorList>
    </citation>
    <scope>IDENTIFICATION</scope>
    <source>
        <strain evidence="11">17573</strain>
    </source>
</reference>
<keyword evidence="12" id="KW-1185">Reference proteome</keyword>
<accession>A0A5F8A8G1</accession>
<evidence type="ECO:0000256" key="8">
    <source>
        <dbReference type="ARBA" id="ARBA00023319"/>
    </source>
</evidence>
<dbReference type="Ensembl" id="ENSMMUT00000090918.1">
    <property type="protein sequence ID" value="ENSMMUP00000074159.1"/>
    <property type="gene ID" value="ENSMMUG00000059683.1"/>
</dbReference>
<name>A0A5F8A8G1_MACMU</name>
<keyword evidence="4" id="KW-0964">Secreted</keyword>
<reference evidence="11" key="3">
    <citation type="submission" date="2025-08" db="UniProtKB">
        <authorList>
            <consortium name="Ensembl"/>
        </authorList>
    </citation>
    <scope>IDENTIFICATION</scope>
    <source>
        <strain evidence="11">17573</strain>
    </source>
</reference>
<keyword evidence="6" id="KW-1064">Adaptive immunity</keyword>
<dbReference type="GO" id="GO:0019814">
    <property type="term" value="C:immunoglobulin complex"/>
    <property type="evidence" value="ECO:0007669"/>
    <property type="project" value="UniProtKB-KW"/>
</dbReference>
<dbReference type="GO" id="GO:0005576">
    <property type="term" value="C:extracellular region"/>
    <property type="evidence" value="ECO:0007669"/>
    <property type="project" value="UniProtKB-SubCell"/>
</dbReference>
<dbReference type="GO" id="GO:0016064">
    <property type="term" value="P:immunoglobulin mediated immune response"/>
    <property type="evidence" value="ECO:0000318"/>
    <property type="project" value="GO_Central"/>
</dbReference>
<dbReference type="InterPro" id="IPR036179">
    <property type="entry name" value="Ig-like_dom_sf"/>
</dbReference>
<dbReference type="InParanoid" id="A0A5F8A8G1"/>
<evidence type="ECO:0000256" key="5">
    <source>
        <dbReference type="ARBA" id="ARBA00022859"/>
    </source>
</evidence>
<dbReference type="OMA" id="SIHWARQ"/>